<keyword evidence="2" id="KW-0808">Transferase</keyword>
<dbReference type="Gene3D" id="3.90.550.10">
    <property type="entry name" value="Spore Coat Polysaccharide Biosynthesis Protein SpsA, Chain A"/>
    <property type="match status" value="1"/>
</dbReference>
<protein>
    <submittedName>
        <fullName evidence="2">Glucose-1-phosphate cytidylyltransferase</fullName>
        <ecNumber evidence="2">2.7.7.33</ecNumber>
    </submittedName>
</protein>
<dbReference type="InterPro" id="IPR013446">
    <property type="entry name" value="G1P_cyt_trans-like"/>
</dbReference>
<dbReference type="PANTHER" id="PTHR47183:SF2">
    <property type="entry name" value="GLUCOSE-1-PHOSPHATE CYTIDYLYLTRANSFERASE-RELATED"/>
    <property type="match status" value="1"/>
</dbReference>
<dbReference type="AlphaFoldDB" id="A0A4Y7RUA9"/>
<proteinExistence type="predicted"/>
<dbReference type="EC" id="2.7.7.33" evidence="2"/>
<evidence type="ECO:0000259" key="1">
    <source>
        <dbReference type="Pfam" id="PF00483"/>
    </source>
</evidence>
<dbReference type="EMBL" id="QFFZ01000006">
    <property type="protein sequence ID" value="TEB12584.1"/>
    <property type="molecule type" value="Genomic_DNA"/>
</dbReference>
<accession>A0A4Y7RUA9</accession>
<name>A0A4Y7RUA9_9FIRM</name>
<organism evidence="2 3">
    <name type="scientific">Pelotomaculum propionicicum</name>
    <dbReference type="NCBI Taxonomy" id="258475"/>
    <lineage>
        <taxon>Bacteria</taxon>
        <taxon>Bacillati</taxon>
        <taxon>Bacillota</taxon>
        <taxon>Clostridia</taxon>
        <taxon>Eubacteriales</taxon>
        <taxon>Desulfotomaculaceae</taxon>
        <taxon>Pelotomaculum</taxon>
    </lineage>
</organism>
<sequence>MKPKVVILCGGKGTRLREETENKPKPLLSIGKHPILWHIMKHYSFYGFNDFILCLGYKGHLIKEYFINYKNRGDIQLNLKNGFHTILEDGDPVENWNIIFADTGMETNTGGRIKKIEKYINEEYFFLTYGDGVSDVNLKKLEEYFKLKQKIGVITGIRPRSKYGKITIDPDCMVTGFQEKPLLNDYINGGFCVFHRKILNYMDDNCVLEQEVFEHLVNEKELAMYKHEGFWKCMDTYKDYKELNEIWKNCDFSWKYISQQEYSNDKNNQID</sequence>
<feature type="domain" description="Nucleotidyl transferase" evidence="1">
    <location>
        <begin position="4"/>
        <end position="244"/>
    </location>
</feature>
<dbReference type="PANTHER" id="PTHR47183">
    <property type="entry name" value="GLUCOSE-1-PHOSPHATE CYTIDYLYLTRANSFERASE-RELATED"/>
    <property type="match status" value="1"/>
</dbReference>
<dbReference type="GO" id="GO:0047343">
    <property type="term" value="F:glucose-1-phosphate cytidylyltransferase activity"/>
    <property type="evidence" value="ECO:0007669"/>
    <property type="project" value="UniProtKB-EC"/>
</dbReference>
<dbReference type="InterPro" id="IPR029044">
    <property type="entry name" value="Nucleotide-diphossugar_trans"/>
</dbReference>
<keyword evidence="3" id="KW-1185">Reference proteome</keyword>
<evidence type="ECO:0000313" key="2">
    <source>
        <dbReference type="EMBL" id="TEB12584.1"/>
    </source>
</evidence>
<reference evidence="2 3" key="1">
    <citation type="journal article" date="2018" name="Environ. Microbiol.">
        <title>Novel energy conservation strategies and behaviour of Pelotomaculum schinkii driving syntrophic propionate catabolism.</title>
        <authorList>
            <person name="Hidalgo-Ahumada C.A.P."/>
            <person name="Nobu M.K."/>
            <person name="Narihiro T."/>
            <person name="Tamaki H."/>
            <person name="Liu W.T."/>
            <person name="Kamagata Y."/>
            <person name="Stams A.J.M."/>
            <person name="Imachi H."/>
            <person name="Sousa D.Z."/>
        </authorList>
    </citation>
    <scope>NUCLEOTIDE SEQUENCE [LARGE SCALE GENOMIC DNA]</scope>
    <source>
        <strain evidence="2 3">MGP</strain>
    </source>
</reference>
<dbReference type="OrthoDB" id="9801899at2"/>
<keyword evidence="2" id="KW-0548">Nucleotidyltransferase</keyword>
<dbReference type="Pfam" id="PF00483">
    <property type="entry name" value="NTP_transferase"/>
    <property type="match status" value="1"/>
</dbReference>
<dbReference type="SUPFAM" id="SSF53448">
    <property type="entry name" value="Nucleotide-diphospho-sugar transferases"/>
    <property type="match status" value="1"/>
</dbReference>
<dbReference type="RefSeq" id="WP_134212790.1">
    <property type="nucleotide sequence ID" value="NZ_QFFZ01000006.1"/>
</dbReference>
<dbReference type="Proteomes" id="UP000297597">
    <property type="component" value="Unassembled WGS sequence"/>
</dbReference>
<gene>
    <name evidence="2" type="primary">rfbF</name>
    <name evidence="2" type="ORF">Pmgp_00915</name>
</gene>
<evidence type="ECO:0000313" key="3">
    <source>
        <dbReference type="Proteomes" id="UP000297597"/>
    </source>
</evidence>
<comment type="caution">
    <text evidence="2">The sequence shown here is derived from an EMBL/GenBank/DDBJ whole genome shotgun (WGS) entry which is preliminary data.</text>
</comment>
<dbReference type="InterPro" id="IPR005835">
    <property type="entry name" value="NTP_transferase_dom"/>
</dbReference>